<evidence type="ECO:0000256" key="1">
    <source>
        <dbReference type="SAM" id="MobiDB-lite"/>
    </source>
</evidence>
<name>A0ABD2HZC1_HETSC</name>
<evidence type="ECO:0000313" key="2">
    <source>
        <dbReference type="EMBL" id="KAL3073297.1"/>
    </source>
</evidence>
<feature type="region of interest" description="Disordered" evidence="1">
    <location>
        <begin position="15"/>
        <end position="52"/>
    </location>
</feature>
<proteinExistence type="predicted"/>
<protein>
    <submittedName>
        <fullName evidence="2">Uncharacterized protein</fullName>
    </submittedName>
</protein>
<reference evidence="2 3" key="1">
    <citation type="submission" date="2024-10" db="EMBL/GenBank/DDBJ databases">
        <authorList>
            <person name="Kim D."/>
        </authorList>
    </citation>
    <scope>NUCLEOTIDE SEQUENCE [LARGE SCALE GENOMIC DNA]</scope>
    <source>
        <strain evidence="2">Taebaek</strain>
    </source>
</reference>
<comment type="caution">
    <text evidence="2">The sequence shown here is derived from an EMBL/GenBank/DDBJ whole genome shotgun (WGS) entry which is preliminary data.</text>
</comment>
<sequence length="263" mass="30602">MGVSIPTGGLRVIWGSHPSPIPSTRPPSLRHHSEPPIHARSSPSPPPTMPILPRADTLLERRLGGGWWLHPEGRRLAESFLRENWLRHSINGQLVNWDRLDSVPAQERRVQPHLSVADHWRTVRETPLRRPELPAVIQERGVRGTSRRSIARQRRTGIPTWLRGAPHFDFFPLEALEVEPPDPIYRAPTLAPPLITPLRMRTMDQFRSTAVSNDSPYPRRPIRTRHKPSFLHRQPQDGQRRSRPREEIAEREWKIRVRERSRR</sequence>
<keyword evidence="3" id="KW-1185">Reference proteome</keyword>
<feature type="compositionally biased region" description="Basic and acidic residues" evidence="1">
    <location>
        <begin position="234"/>
        <end position="251"/>
    </location>
</feature>
<dbReference type="Proteomes" id="UP001620645">
    <property type="component" value="Unassembled WGS sequence"/>
</dbReference>
<dbReference type="AlphaFoldDB" id="A0ABD2HZC1"/>
<feature type="region of interest" description="Disordered" evidence="1">
    <location>
        <begin position="208"/>
        <end position="251"/>
    </location>
</feature>
<feature type="compositionally biased region" description="Basic residues" evidence="1">
    <location>
        <begin position="220"/>
        <end position="230"/>
    </location>
</feature>
<organism evidence="2 3">
    <name type="scientific">Heterodera schachtii</name>
    <name type="common">Sugarbeet cyst nematode worm</name>
    <name type="synonym">Tylenchus schachtii</name>
    <dbReference type="NCBI Taxonomy" id="97005"/>
    <lineage>
        <taxon>Eukaryota</taxon>
        <taxon>Metazoa</taxon>
        <taxon>Ecdysozoa</taxon>
        <taxon>Nematoda</taxon>
        <taxon>Chromadorea</taxon>
        <taxon>Rhabditida</taxon>
        <taxon>Tylenchina</taxon>
        <taxon>Tylenchomorpha</taxon>
        <taxon>Tylenchoidea</taxon>
        <taxon>Heteroderidae</taxon>
        <taxon>Heteroderinae</taxon>
        <taxon>Heterodera</taxon>
    </lineage>
</organism>
<gene>
    <name evidence="2" type="ORF">niasHS_016992</name>
</gene>
<dbReference type="EMBL" id="JBICCN010000371">
    <property type="protein sequence ID" value="KAL3073297.1"/>
    <property type="molecule type" value="Genomic_DNA"/>
</dbReference>
<accession>A0ABD2HZC1</accession>
<evidence type="ECO:0000313" key="3">
    <source>
        <dbReference type="Proteomes" id="UP001620645"/>
    </source>
</evidence>